<feature type="transmembrane region" description="Helical" evidence="1">
    <location>
        <begin position="12"/>
        <end position="31"/>
    </location>
</feature>
<dbReference type="Proteomes" id="UP000002518">
    <property type="component" value="Chromosome"/>
</dbReference>
<dbReference type="EMBL" id="BA000002">
    <property type="protein sequence ID" value="BAA79880.2"/>
    <property type="molecule type" value="Genomic_DNA"/>
</dbReference>
<evidence type="ECO:0000313" key="2">
    <source>
        <dbReference type="EMBL" id="BAA79880.2"/>
    </source>
</evidence>
<dbReference type="PIR" id="H72684">
    <property type="entry name" value="H72684"/>
</dbReference>
<reference evidence="2 3" key="1">
    <citation type="journal article" date="1999" name="DNA Res.">
        <title>Complete genome sequence of an aerobic hyper-thermophilic crenarchaeon, Aeropyrum pernix K1.</title>
        <authorList>
            <person name="Kawarabayasi Y."/>
            <person name="Hino Y."/>
            <person name="Horikawa H."/>
            <person name="Yamazaki S."/>
            <person name="Haikawa Y."/>
            <person name="Jin-no K."/>
            <person name="Takahashi M."/>
            <person name="Sekine M."/>
            <person name="Baba S."/>
            <person name="Ankai A."/>
            <person name="Kosugi H."/>
            <person name="Hosoyama A."/>
            <person name="Fukui S."/>
            <person name="Nagai Y."/>
            <person name="Nishijima K."/>
            <person name="Nakazawa H."/>
            <person name="Takamiya M."/>
            <person name="Masuda S."/>
            <person name="Funahashi T."/>
            <person name="Tanaka T."/>
            <person name="Kudoh Y."/>
            <person name="Yamazaki J."/>
            <person name="Kushida N."/>
            <person name="Oguchi A."/>
            <person name="Aoki K."/>
            <person name="Kubota K."/>
            <person name="Nakamura Y."/>
            <person name="Nomura N."/>
            <person name="Sako Y."/>
            <person name="Kikuchi H."/>
        </authorList>
    </citation>
    <scope>NUCLEOTIDE SEQUENCE [LARGE SCALE GENOMIC DNA]</scope>
    <source>
        <strain evidence="3">ATCC 700893 / DSM 11879 / JCM 9820 / NBRC 100138 / K1</strain>
    </source>
</reference>
<keyword evidence="3" id="KW-1185">Reference proteome</keyword>
<dbReference type="RefSeq" id="WP_010866055.1">
    <property type="nucleotide sequence ID" value="NC_000854.2"/>
</dbReference>
<keyword evidence="1" id="KW-1133">Transmembrane helix</keyword>
<dbReference type="InterPro" id="IPR013373">
    <property type="entry name" value="Flagellin/pilin_N_arc"/>
</dbReference>
<evidence type="ECO:0000256" key="1">
    <source>
        <dbReference type="SAM" id="Phobius"/>
    </source>
</evidence>
<dbReference type="EnsemblBacteria" id="BAA79880">
    <property type="protein sequence ID" value="BAA79880"/>
    <property type="gene ID" value="APE_0896.1"/>
</dbReference>
<dbReference type="AlphaFoldDB" id="Q9YDL7"/>
<organism evidence="2 3">
    <name type="scientific">Aeropyrum pernix (strain ATCC 700893 / DSM 11879 / JCM 9820 / NBRC 100138 / K1)</name>
    <dbReference type="NCBI Taxonomy" id="272557"/>
    <lineage>
        <taxon>Archaea</taxon>
        <taxon>Thermoproteota</taxon>
        <taxon>Thermoprotei</taxon>
        <taxon>Desulfurococcales</taxon>
        <taxon>Desulfurococcaceae</taxon>
        <taxon>Aeropyrum</taxon>
    </lineage>
</organism>
<keyword evidence="1" id="KW-0472">Membrane</keyword>
<keyword evidence="1" id="KW-0812">Transmembrane</keyword>
<name>Q9YDL7_AERPE</name>
<gene>
    <name evidence="2" type="ordered locus">APE_0896.1</name>
</gene>
<dbReference type="eggNOG" id="arCOG14762">
    <property type="taxonomic scope" value="Archaea"/>
</dbReference>
<accession>Q9YDL7</accession>
<dbReference type="NCBIfam" id="TIGR02537">
    <property type="entry name" value="arch_flag_Nterm"/>
    <property type="match status" value="1"/>
</dbReference>
<protein>
    <submittedName>
        <fullName evidence="2">Uncharacterized protein</fullName>
    </submittedName>
</protein>
<dbReference type="KEGG" id="ape:APE_0896.1"/>
<evidence type="ECO:0000313" key="3">
    <source>
        <dbReference type="Proteomes" id="UP000002518"/>
    </source>
</evidence>
<sequence length="270" mass="29210">MHHRRGQANPITVVILVAVTIALAMGVYSFFQSQAGIFQRERILVTVLAETASSIDVSIVGWVYDDSESPTIACYYLDVKNLADEPRKYVLTVLPLSQTFNELYVPTSDISLIPVDQDTPSDGVNIYFFRVEDASGDGLLDVVGSGGSIIETSIPSCSYWRTPDGLNDLSSSLPTKLLEPDDILMAGGPPSLAELSISHANVALAKPIPALELLLNPREARTLLIVITVDDWDQTGEILPIPTSLTLATLAPFEGDHYLATAFRLPPEVG</sequence>
<dbReference type="GeneID" id="1444990"/>
<proteinExistence type="predicted"/>